<reference evidence="1" key="1">
    <citation type="submission" date="2021-04" db="EMBL/GenBank/DDBJ databases">
        <authorList>
            <consortium name="Wellcome Sanger Institute Data Sharing"/>
        </authorList>
    </citation>
    <scope>NUCLEOTIDE SEQUENCE [LARGE SCALE GENOMIC DNA]</scope>
</reference>
<accession>A0A665WBJ0</accession>
<dbReference type="Ensembl" id="ENSENLT00000042483.1">
    <property type="protein sequence ID" value="ENSENLP00000041434.1"/>
    <property type="gene ID" value="ENSENLG00000017742.1"/>
</dbReference>
<reference evidence="1" key="3">
    <citation type="submission" date="2025-09" db="UniProtKB">
        <authorList>
            <consortium name="Ensembl"/>
        </authorList>
    </citation>
    <scope>IDENTIFICATION</scope>
</reference>
<dbReference type="OMA" id="HADGHEQ"/>
<dbReference type="InParanoid" id="A0A665WBJ0"/>
<keyword evidence="2" id="KW-1185">Reference proteome</keyword>
<sequence length="163" mass="18329">VGEDLEARMNTILREILHLQTAKFGILWPPHSAVGHCMHQRHVAIDAYQDEEVEAAIDVHLNAQVDDFAKELTEGPVEAVGYVDSPERQTRHQQQVGSSQVAQVDLRHSAGLLVETEHHQDEHVKKYSQHRDEQDIDRLTGVKPLPVVQLRTFSAICAVLVPI</sequence>
<reference evidence="1" key="2">
    <citation type="submission" date="2025-08" db="UniProtKB">
        <authorList>
            <consortium name="Ensembl"/>
        </authorList>
    </citation>
    <scope>IDENTIFICATION</scope>
</reference>
<organism evidence="1 2">
    <name type="scientific">Echeneis naucrates</name>
    <name type="common">Live sharksucker</name>
    <dbReference type="NCBI Taxonomy" id="173247"/>
    <lineage>
        <taxon>Eukaryota</taxon>
        <taxon>Metazoa</taxon>
        <taxon>Chordata</taxon>
        <taxon>Craniata</taxon>
        <taxon>Vertebrata</taxon>
        <taxon>Euteleostomi</taxon>
        <taxon>Actinopterygii</taxon>
        <taxon>Neopterygii</taxon>
        <taxon>Teleostei</taxon>
        <taxon>Neoteleostei</taxon>
        <taxon>Acanthomorphata</taxon>
        <taxon>Carangaria</taxon>
        <taxon>Carangiformes</taxon>
        <taxon>Echeneidae</taxon>
        <taxon>Echeneis</taxon>
    </lineage>
</organism>
<evidence type="ECO:0000313" key="2">
    <source>
        <dbReference type="Proteomes" id="UP000472264"/>
    </source>
</evidence>
<proteinExistence type="predicted"/>
<dbReference type="AlphaFoldDB" id="A0A665WBJ0"/>
<name>A0A665WBJ0_ECHNA</name>
<dbReference type="Proteomes" id="UP000472264">
    <property type="component" value="Chromosome 22"/>
</dbReference>
<protein>
    <submittedName>
        <fullName evidence="1">Uncharacterized protein</fullName>
    </submittedName>
</protein>
<evidence type="ECO:0000313" key="1">
    <source>
        <dbReference type="Ensembl" id="ENSENLP00000041434.1"/>
    </source>
</evidence>